<dbReference type="AlphaFoldDB" id="A0A067NH45"/>
<dbReference type="InParanoid" id="A0A067NH45"/>
<evidence type="ECO:0000256" key="1">
    <source>
        <dbReference type="SAM" id="MobiDB-lite"/>
    </source>
</evidence>
<dbReference type="HOGENOM" id="CLU_035918_2_2_1"/>
<proteinExistence type="predicted"/>
<sequence>MAAKRTHDLINEALKHIGPRTSKKQRMQRVRNEARIALENIEDQGKIIPRLVDLYRHPRELLCQGYELHLAEQEPPVVTGGAPLAAEVVRENEHLLHSYKKIVQRLPLLPKIIVEYRNLDWDKWLDMVSLIAHATSQTRSNDSSGLRDKLEYFTTDPKEVVPRELSTKLARGWNHRWTAKLLCPQRYISKFLKDPCTLMLKAQKGSSKMQHHTDWPAFLYDATEYDKTNPESGLFKNQALVLILRHILIGPSAVKSNTRSTLPRHCNASILGISDINGHLVAYAACQARFMLNAQTEWTRMDGKFDSSAFYDRITHYFKTGAEQDDINVNELLKWYRNEVFNNSGLSGDDEDSDSDSDSDKDGSDGEDEDTLIQRQRELRRTQRASAGEATMGAAANAGPPTGHGN</sequence>
<dbReference type="Proteomes" id="UP000027073">
    <property type="component" value="Unassembled WGS sequence"/>
</dbReference>
<organism evidence="2 3">
    <name type="scientific">Pleurotus ostreatus (strain PC15)</name>
    <name type="common">Oyster mushroom</name>
    <dbReference type="NCBI Taxonomy" id="1137138"/>
    <lineage>
        <taxon>Eukaryota</taxon>
        <taxon>Fungi</taxon>
        <taxon>Dikarya</taxon>
        <taxon>Basidiomycota</taxon>
        <taxon>Agaricomycotina</taxon>
        <taxon>Agaricomycetes</taxon>
        <taxon>Agaricomycetidae</taxon>
        <taxon>Agaricales</taxon>
        <taxon>Pleurotineae</taxon>
        <taxon>Pleurotaceae</taxon>
        <taxon>Pleurotus</taxon>
    </lineage>
</organism>
<dbReference type="VEuPathDB" id="FungiDB:PLEOSDRAFT_162868"/>
<dbReference type="Pfam" id="PF20414">
    <property type="entry name" value="DUF6698"/>
    <property type="match status" value="1"/>
</dbReference>
<protein>
    <submittedName>
        <fullName evidence="2">Uncharacterized protein</fullName>
    </submittedName>
</protein>
<evidence type="ECO:0000313" key="2">
    <source>
        <dbReference type="EMBL" id="KDQ23106.1"/>
    </source>
</evidence>
<reference evidence="3" key="1">
    <citation type="journal article" date="2014" name="Proc. Natl. Acad. Sci. U.S.A.">
        <title>Extensive sampling of basidiomycete genomes demonstrates inadequacy of the white-rot/brown-rot paradigm for wood decay fungi.</title>
        <authorList>
            <person name="Riley R."/>
            <person name="Salamov A.A."/>
            <person name="Brown D.W."/>
            <person name="Nagy L.G."/>
            <person name="Floudas D."/>
            <person name="Held B.W."/>
            <person name="Levasseur A."/>
            <person name="Lombard V."/>
            <person name="Morin E."/>
            <person name="Otillar R."/>
            <person name="Lindquist E.A."/>
            <person name="Sun H."/>
            <person name="LaButti K.M."/>
            <person name="Schmutz J."/>
            <person name="Jabbour D."/>
            <person name="Luo H."/>
            <person name="Baker S.E."/>
            <person name="Pisabarro A.G."/>
            <person name="Walton J.D."/>
            <person name="Blanchette R.A."/>
            <person name="Henrissat B."/>
            <person name="Martin F."/>
            <person name="Cullen D."/>
            <person name="Hibbett D.S."/>
            <person name="Grigoriev I.V."/>
        </authorList>
    </citation>
    <scope>NUCLEOTIDE SEQUENCE [LARGE SCALE GENOMIC DNA]</scope>
    <source>
        <strain evidence="3">PC15</strain>
    </source>
</reference>
<dbReference type="STRING" id="1137138.A0A067NH45"/>
<dbReference type="OrthoDB" id="3220614at2759"/>
<gene>
    <name evidence="2" type="ORF">PLEOSDRAFT_162868</name>
</gene>
<dbReference type="EMBL" id="KL198013">
    <property type="protein sequence ID" value="KDQ23106.1"/>
    <property type="molecule type" value="Genomic_DNA"/>
</dbReference>
<feature type="compositionally biased region" description="Acidic residues" evidence="1">
    <location>
        <begin position="348"/>
        <end position="357"/>
    </location>
</feature>
<name>A0A067NH45_PLEO1</name>
<feature type="compositionally biased region" description="Low complexity" evidence="1">
    <location>
        <begin position="385"/>
        <end position="406"/>
    </location>
</feature>
<feature type="region of interest" description="Disordered" evidence="1">
    <location>
        <begin position="344"/>
        <end position="406"/>
    </location>
</feature>
<dbReference type="InterPro" id="IPR046521">
    <property type="entry name" value="DUF6698"/>
</dbReference>
<evidence type="ECO:0000313" key="3">
    <source>
        <dbReference type="Proteomes" id="UP000027073"/>
    </source>
</evidence>
<accession>A0A067NH45</accession>